<reference evidence="2 3" key="1">
    <citation type="submission" date="2012-09" db="EMBL/GenBank/DDBJ databases">
        <title>The Genome Sequence of Actinobaculum massiliae ACS-171-V-COL2.</title>
        <authorList>
            <consortium name="The Broad Institute Genome Sequencing Platform"/>
            <person name="Earl A."/>
            <person name="Ward D."/>
            <person name="Feldgarden M."/>
            <person name="Gevers D."/>
            <person name="Saerens B."/>
            <person name="Vaneechoutte M."/>
            <person name="Walker B."/>
            <person name="Young S.K."/>
            <person name="Zeng Q."/>
            <person name="Gargeya S."/>
            <person name="Fitzgerald M."/>
            <person name="Haas B."/>
            <person name="Abouelleil A."/>
            <person name="Alvarado L."/>
            <person name="Arachchi H.M."/>
            <person name="Berlin A."/>
            <person name="Chapman S.B."/>
            <person name="Goldberg J."/>
            <person name="Griggs A."/>
            <person name="Gujja S."/>
            <person name="Hansen M."/>
            <person name="Howarth C."/>
            <person name="Imamovic A."/>
            <person name="Larimer J."/>
            <person name="McCowen C."/>
            <person name="Montmayeur A."/>
            <person name="Murphy C."/>
            <person name="Neiman D."/>
            <person name="Pearson M."/>
            <person name="Priest M."/>
            <person name="Roberts A."/>
            <person name="Saif S."/>
            <person name="Shea T."/>
            <person name="Sisk P."/>
            <person name="Sykes S."/>
            <person name="Wortman J."/>
            <person name="Nusbaum C."/>
            <person name="Birren B."/>
        </authorList>
    </citation>
    <scope>NUCLEOTIDE SEQUENCE [LARGE SCALE GENOMIC DNA]</scope>
    <source>
        <strain evidence="3">ACS-171-V-Col2</strain>
    </source>
</reference>
<evidence type="ECO:0000313" key="3">
    <source>
        <dbReference type="Proteomes" id="UP000009888"/>
    </source>
</evidence>
<evidence type="ECO:0008006" key="4">
    <source>
        <dbReference type="Google" id="ProtNLM"/>
    </source>
</evidence>
<organism evidence="2 3">
    <name type="scientific">Actinobaculum massiliense ACS-171-V-Col2</name>
    <dbReference type="NCBI Taxonomy" id="883066"/>
    <lineage>
        <taxon>Bacteria</taxon>
        <taxon>Bacillati</taxon>
        <taxon>Actinomycetota</taxon>
        <taxon>Actinomycetes</taxon>
        <taxon>Actinomycetales</taxon>
        <taxon>Actinomycetaceae</taxon>
        <taxon>Actinobaculum</taxon>
    </lineage>
</organism>
<keyword evidence="1" id="KW-0732">Signal</keyword>
<feature type="signal peptide" evidence="1">
    <location>
        <begin position="1"/>
        <end position="28"/>
    </location>
</feature>
<keyword evidence="3" id="KW-1185">Reference proteome</keyword>
<dbReference type="AlphaFoldDB" id="K9EUD8"/>
<dbReference type="Pfam" id="PF09683">
    <property type="entry name" value="Lactococcin_972"/>
    <property type="match status" value="1"/>
</dbReference>
<dbReference type="Proteomes" id="UP000009888">
    <property type="component" value="Unassembled WGS sequence"/>
</dbReference>
<comment type="caution">
    <text evidence="2">The sequence shown here is derived from an EMBL/GenBank/DDBJ whole genome shotgun (WGS) entry which is preliminary data.</text>
</comment>
<name>K9EUD8_9ACTO</name>
<dbReference type="HOGENOM" id="CLU_2244184_0_0_11"/>
<feature type="chain" id="PRO_5003927380" description="Lactococcin 972 family bacteriocin" evidence="1">
    <location>
        <begin position="29"/>
        <end position="104"/>
    </location>
</feature>
<evidence type="ECO:0000256" key="1">
    <source>
        <dbReference type="SAM" id="SignalP"/>
    </source>
</evidence>
<protein>
    <recommendedName>
        <fullName evidence="4">Lactococcin 972 family bacteriocin</fullName>
    </recommendedName>
</protein>
<dbReference type="STRING" id="202789.GCA_001457435_00555"/>
<dbReference type="InterPro" id="IPR006540">
    <property type="entry name" value="Lactococcin_972"/>
</dbReference>
<gene>
    <name evidence="2" type="ORF">HMPREF9233_01549</name>
</gene>
<evidence type="ECO:0000313" key="2">
    <source>
        <dbReference type="EMBL" id="EKU94602.1"/>
    </source>
</evidence>
<sequence>MSKISRVTAKILSGVGALILVAAPVAMASVQYPAEGGIWEYGKRGFGKAYSYYTVNRTHGSSIANANDTKLLFRSTNTVAGKKSIAEYQGRTPWQNFHYHYRVS</sequence>
<accession>K9EUD8</accession>
<dbReference type="eggNOG" id="ENOG50334PN">
    <property type="taxonomic scope" value="Bacteria"/>
</dbReference>
<proteinExistence type="predicted"/>
<dbReference type="EMBL" id="AGWL01000008">
    <property type="protein sequence ID" value="EKU94602.1"/>
    <property type="molecule type" value="Genomic_DNA"/>
</dbReference>
<dbReference type="RefSeq" id="WP_007001754.1">
    <property type="nucleotide sequence ID" value="NZ_JH992956.1"/>
</dbReference>